<feature type="chain" id="PRO_5038431730" evidence="1">
    <location>
        <begin position="20"/>
        <end position="254"/>
    </location>
</feature>
<proteinExistence type="predicted"/>
<sequence>MTSVVNLALLLLGTAGALAAFGGETWRKTDEPLHRRITRRGWLALSCMLATLALGIVKEIRSNAASVEAATRQQELEANLARTTTELRDTRAKLAAVEPNILEAMVVATSGLRRESDFSTPHISGEASLHLVSGRTGRPLVLYGGDQIDYHVFCEAGAERSAGFPFAQPQRRPLFVLKVGGTSYPLEEHGRQMVIGLVGQAMPAVLANPTGVRGCSLKMLIESADRTREASQLEPLLRMIREARATPTTKESSQ</sequence>
<organism evidence="2 3">
    <name type="scientific">Candidatus Dechloromonas phosphorivorans</name>
    <dbReference type="NCBI Taxonomy" id="2899244"/>
    <lineage>
        <taxon>Bacteria</taxon>
        <taxon>Pseudomonadati</taxon>
        <taxon>Pseudomonadota</taxon>
        <taxon>Betaproteobacteria</taxon>
        <taxon>Rhodocyclales</taxon>
        <taxon>Azonexaceae</taxon>
        <taxon>Dechloromonas</taxon>
    </lineage>
</organism>
<accession>A0A9D7LRN0</accession>
<dbReference type="Proteomes" id="UP000808146">
    <property type="component" value="Unassembled WGS sequence"/>
</dbReference>
<name>A0A9D7LRN0_9RHOO</name>
<comment type="caution">
    <text evidence="2">The sequence shown here is derived from an EMBL/GenBank/DDBJ whole genome shotgun (WGS) entry which is preliminary data.</text>
</comment>
<gene>
    <name evidence="2" type="ORF">IPN75_10675</name>
</gene>
<evidence type="ECO:0000313" key="3">
    <source>
        <dbReference type="Proteomes" id="UP000808146"/>
    </source>
</evidence>
<evidence type="ECO:0000313" key="2">
    <source>
        <dbReference type="EMBL" id="MBK8890805.1"/>
    </source>
</evidence>
<reference evidence="2" key="1">
    <citation type="submission" date="2020-10" db="EMBL/GenBank/DDBJ databases">
        <title>Connecting structure to function with the recovery of over 1000 high-quality activated sludge metagenome-assembled genomes encoding full-length rRNA genes using long-read sequencing.</title>
        <authorList>
            <person name="Singleton C.M."/>
            <person name="Petriglieri F."/>
            <person name="Kristensen J.M."/>
            <person name="Kirkegaard R.H."/>
            <person name="Michaelsen T.Y."/>
            <person name="Andersen M.H."/>
            <person name="Karst S.M."/>
            <person name="Dueholm M.S."/>
            <person name="Nielsen P.H."/>
            <person name="Albertsen M."/>
        </authorList>
    </citation>
    <scope>NUCLEOTIDE SEQUENCE</scope>
    <source>
        <strain evidence="2">OdNE_18-Q3-R46-58_BAT3C.305</strain>
    </source>
</reference>
<protein>
    <submittedName>
        <fullName evidence="2">Uncharacterized protein</fullName>
    </submittedName>
</protein>
<dbReference type="EMBL" id="JADKBR010000015">
    <property type="protein sequence ID" value="MBK8890805.1"/>
    <property type="molecule type" value="Genomic_DNA"/>
</dbReference>
<feature type="signal peptide" evidence="1">
    <location>
        <begin position="1"/>
        <end position="19"/>
    </location>
</feature>
<evidence type="ECO:0000256" key="1">
    <source>
        <dbReference type="SAM" id="SignalP"/>
    </source>
</evidence>
<keyword evidence="1" id="KW-0732">Signal</keyword>
<dbReference type="AlphaFoldDB" id="A0A9D7LRN0"/>